<comment type="caution">
    <text evidence="3">The sequence shown here is derived from an EMBL/GenBank/DDBJ whole genome shotgun (WGS) entry which is preliminary data.</text>
</comment>
<dbReference type="NCBIfam" id="TIGR01614">
    <property type="entry name" value="PME_inhib"/>
    <property type="match status" value="1"/>
</dbReference>
<dbReference type="OrthoDB" id="665001at2759"/>
<dbReference type="CDD" id="cd15800">
    <property type="entry name" value="PMEI-like_2"/>
    <property type="match status" value="1"/>
</dbReference>
<reference evidence="4" key="1">
    <citation type="journal article" date="2019" name="Nat. Commun.">
        <title>The genome of broomcorn millet.</title>
        <authorList>
            <person name="Zou C."/>
            <person name="Miki D."/>
            <person name="Li D."/>
            <person name="Tang Q."/>
            <person name="Xiao L."/>
            <person name="Rajput S."/>
            <person name="Deng P."/>
            <person name="Jia W."/>
            <person name="Huang R."/>
            <person name="Zhang M."/>
            <person name="Sun Y."/>
            <person name="Hu J."/>
            <person name="Fu X."/>
            <person name="Schnable P.S."/>
            <person name="Li F."/>
            <person name="Zhang H."/>
            <person name="Feng B."/>
            <person name="Zhu X."/>
            <person name="Liu R."/>
            <person name="Schnable J.C."/>
            <person name="Zhu J.-K."/>
            <person name="Zhang H."/>
        </authorList>
    </citation>
    <scope>NUCLEOTIDE SEQUENCE [LARGE SCALE GENOMIC DNA]</scope>
</reference>
<accession>A0A3L6RDF0</accession>
<organism evidence="3 4">
    <name type="scientific">Panicum miliaceum</name>
    <name type="common">Proso millet</name>
    <name type="synonym">Broomcorn millet</name>
    <dbReference type="NCBI Taxonomy" id="4540"/>
    <lineage>
        <taxon>Eukaryota</taxon>
        <taxon>Viridiplantae</taxon>
        <taxon>Streptophyta</taxon>
        <taxon>Embryophyta</taxon>
        <taxon>Tracheophyta</taxon>
        <taxon>Spermatophyta</taxon>
        <taxon>Magnoliopsida</taxon>
        <taxon>Liliopsida</taxon>
        <taxon>Poales</taxon>
        <taxon>Poaceae</taxon>
        <taxon>PACMAD clade</taxon>
        <taxon>Panicoideae</taxon>
        <taxon>Panicodae</taxon>
        <taxon>Paniceae</taxon>
        <taxon>Panicinae</taxon>
        <taxon>Panicum</taxon>
        <taxon>Panicum sect. Panicum</taxon>
    </lineage>
</organism>
<dbReference type="Pfam" id="PF04043">
    <property type="entry name" value="PMEI"/>
    <property type="match status" value="1"/>
</dbReference>
<gene>
    <name evidence="3" type="ORF">C2845_PM06G00940</name>
</gene>
<name>A0A3L6RDF0_PANMI</name>
<dbReference type="Proteomes" id="UP000275267">
    <property type="component" value="Unassembled WGS sequence"/>
</dbReference>
<protein>
    <recommendedName>
        <fullName evidence="2">Pectinesterase inhibitor domain-containing protein</fullName>
    </recommendedName>
</protein>
<dbReference type="SMART" id="SM00856">
    <property type="entry name" value="PMEI"/>
    <property type="match status" value="1"/>
</dbReference>
<dbReference type="Gene3D" id="1.20.140.40">
    <property type="entry name" value="Invertase/pectin methylesterase inhibitor family protein"/>
    <property type="match status" value="1"/>
</dbReference>
<evidence type="ECO:0000313" key="4">
    <source>
        <dbReference type="Proteomes" id="UP000275267"/>
    </source>
</evidence>
<feature type="domain" description="Pectinesterase inhibitor" evidence="2">
    <location>
        <begin position="41"/>
        <end position="185"/>
    </location>
</feature>
<evidence type="ECO:0000313" key="3">
    <source>
        <dbReference type="EMBL" id="RLN00694.1"/>
    </source>
</evidence>
<keyword evidence="4" id="KW-1185">Reference proteome</keyword>
<dbReference type="AlphaFoldDB" id="A0A3L6RDF0"/>
<evidence type="ECO:0000256" key="1">
    <source>
        <dbReference type="SAM" id="SignalP"/>
    </source>
</evidence>
<proteinExistence type="predicted"/>
<evidence type="ECO:0000259" key="2">
    <source>
        <dbReference type="SMART" id="SM00856"/>
    </source>
</evidence>
<dbReference type="EMBL" id="PQIB02000009">
    <property type="protein sequence ID" value="RLN00694.1"/>
    <property type="molecule type" value="Genomic_DNA"/>
</dbReference>
<dbReference type="InterPro" id="IPR035513">
    <property type="entry name" value="Invertase/methylesterase_inhib"/>
</dbReference>
<sequence>MERFIVASLLLLLASVVGVEGRMGCAAVFDNSMPTNHGVLIGGEELPRICDQVRFKTICRGFTKLPGVATPRQLLLASIRVASDKAKEAKLRVEEYKARTHASGPMESISDTCSKGYDDVVQSLEETRQLIETNGTSFDLNNKVSDAVTHAGDCTTGFEDFPDIKSPFAAIQQNVYRVVDNVFNIAVVVQQAEAHQAKLLGPHVH</sequence>
<dbReference type="InterPro" id="IPR006501">
    <property type="entry name" value="Pectinesterase_inhib_dom"/>
</dbReference>
<dbReference type="GO" id="GO:0004857">
    <property type="term" value="F:enzyme inhibitor activity"/>
    <property type="evidence" value="ECO:0007669"/>
    <property type="project" value="InterPro"/>
</dbReference>
<feature type="chain" id="PRO_5018021951" description="Pectinesterase inhibitor domain-containing protein" evidence="1">
    <location>
        <begin position="22"/>
        <end position="205"/>
    </location>
</feature>
<keyword evidence="1" id="KW-0732">Signal</keyword>
<dbReference type="SUPFAM" id="SSF101148">
    <property type="entry name" value="Plant invertase/pectin methylesterase inhibitor"/>
    <property type="match status" value="1"/>
</dbReference>
<feature type="signal peptide" evidence="1">
    <location>
        <begin position="1"/>
        <end position="21"/>
    </location>
</feature>